<feature type="transmembrane region" description="Helical" evidence="2">
    <location>
        <begin position="12"/>
        <end position="31"/>
    </location>
</feature>
<dbReference type="PANTHER" id="PTHR45811">
    <property type="entry name" value="COPPER TRANSPORT PROTEIN FAMILY-RELATED"/>
    <property type="match status" value="1"/>
</dbReference>
<comment type="caution">
    <text evidence="3">The sequence shown here is derived from an EMBL/GenBank/DDBJ whole genome shotgun (WGS) entry which is preliminary data.</text>
</comment>
<keyword evidence="1" id="KW-0479">Metal-binding</keyword>
<keyword evidence="4" id="KW-1185">Reference proteome</keyword>
<reference evidence="3 4" key="1">
    <citation type="journal article" date="2019" name="Nat. Plants">
        <title>Genome sequencing of Musa balbisiana reveals subgenome evolution and function divergence in polyploid bananas.</title>
        <authorList>
            <person name="Yao X."/>
        </authorList>
    </citation>
    <scope>NUCLEOTIDE SEQUENCE [LARGE SCALE GENOMIC DNA]</scope>
    <source>
        <strain evidence="4">cv. DH-PKW</strain>
        <tissue evidence="3">Leaves</tissue>
    </source>
</reference>
<protein>
    <recommendedName>
        <fullName evidence="5">HMA domain-containing protein</fullName>
    </recommendedName>
</protein>
<accession>A0A4S8J9Z1</accession>
<evidence type="ECO:0000256" key="1">
    <source>
        <dbReference type="ARBA" id="ARBA00022723"/>
    </source>
</evidence>
<sequence length="136" mass="15023">MSSIPKVSSDANVQAISAVSLLMFLSLNLYVQRVVVKLNILDEKEQRNAMRAVSDLKGKSLLCSLHRYLWLNLLRVGMKSIVLRTGIHTISADLKDKKLTVIGNIDPVSVVIKLRKHYLTEIVTVDPATQGSAISP</sequence>
<dbReference type="PANTHER" id="PTHR45811:SF49">
    <property type="entry name" value="OS04G0667600 PROTEIN"/>
    <property type="match status" value="1"/>
</dbReference>
<dbReference type="InterPro" id="IPR051863">
    <property type="entry name" value="HIPP"/>
</dbReference>
<proteinExistence type="predicted"/>
<organism evidence="3 4">
    <name type="scientific">Musa balbisiana</name>
    <name type="common">Banana</name>
    <dbReference type="NCBI Taxonomy" id="52838"/>
    <lineage>
        <taxon>Eukaryota</taxon>
        <taxon>Viridiplantae</taxon>
        <taxon>Streptophyta</taxon>
        <taxon>Embryophyta</taxon>
        <taxon>Tracheophyta</taxon>
        <taxon>Spermatophyta</taxon>
        <taxon>Magnoliopsida</taxon>
        <taxon>Liliopsida</taxon>
        <taxon>Zingiberales</taxon>
        <taxon>Musaceae</taxon>
        <taxon>Musa</taxon>
    </lineage>
</organism>
<dbReference type="GO" id="GO:0046872">
    <property type="term" value="F:metal ion binding"/>
    <property type="evidence" value="ECO:0007669"/>
    <property type="project" value="UniProtKB-KW"/>
</dbReference>
<dbReference type="Gene3D" id="3.30.70.100">
    <property type="match status" value="1"/>
</dbReference>
<evidence type="ECO:0008006" key="5">
    <source>
        <dbReference type="Google" id="ProtNLM"/>
    </source>
</evidence>
<keyword evidence="2" id="KW-1133">Transmembrane helix</keyword>
<evidence type="ECO:0000313" key="4">
    <source>
        <dbReference type="Proteomes" id="UP000317650"/>
    </source>
</evidence>
<keyword evidence="2" id="KW-0472">Membrane</keyword>
<dbReference type="AlphaFoldDB" id="A0A4S8J9Z1"/>
<dbReference type="EMBL" id="PYDT01000006">
    <property type="protein sequence ID" value="THU57814.1"/>
    <property type="molecule type" value="Genomic_DNA"/>
</dbReference>
<evidence type="ECO:0000313" key="3">
    <source>
        <dbReference type="EMBL" id="THU57814.1"/>
    </source>
</evidence>
<name>A0A4S8J9Z1_MUSBA</name>
<gene>
    <name evidence="3" type="ORF">C4D60_Mb03t07510</name>
</gene>
<evidence type="ECO:0000256" key="2">
    <source>
        <dbReference type="SAM" id="Phobius"/>
    </source>
</evidence>
<keyword evidence="2" id="KW-0812">Transmembrane</keyword>
<dbReference type="Proteomes" id="UP000317650">
    <property type="component" value="Chromosome 3"/>
</dbReference>
<dbReference type="STRING" id="52838.A0A4S8J9Z1"/>